<evidence type="ECO:0000259" key="10">
    <source>
        <dbReference type="PROSITE" id="PS51918"/>
    </source>
</evidence>
<keyword evidence="4 9" id="KW-0949">S-adenosyl-L-methionine</keyword>
<organism evidence="11 12">
    <name type="scientific">Pontiella agarivorans</name>
    <dbReference type="NCBI Taxonomy" id="3038953"/>
    <lineage>
        <taxon>Bacteria</taxon>
        <taxon>Pseudomonadati</taxon>
        <taxon>Kiritimatiellota</taxon>
        <taxon>Kiritimatiellia</taxon>
        <taxon>Kiritimatiellales</taxon>
        <taxon>Pontiellaceae</taxon>
        <taxon>Pontiella</taxon>
    </lineage>
</organism>
<comment type="catalytic activity">
    <reaction evidence="9">
        <text>glycyl-[formate C-acetyltransferase] + reduced [flavodoxin] + S-adenosyl-L-methionine = glycin-2-yl radical-[formate C-acetyltransferase] + semiquinone [flavodoxin] + 5'-deoxyadenosine + L-methionine + H(+)</text>
        <dbReference type="Rhea" id="RHEA:19225"/>
        <dbReference type="Rhea" id="RHEA-COMP:10622"/>
        <dbReference type="Rhea" id="RHEA-COMP:12190"/>
        <dbReference type="Rhea" id="RHEA-COMP:12191"/>
        <dbReference type="Rhea" id="RHEA-COMP:14480"/>
        <dbReference type="ChEBI" id="CHEBI:15378"/>
        <dbReference type="ChEBI" id="CHEBI:17319"/>
        <dbReference type="ChEBI" id="CHEBI:29947"/>
        <dbReference type="ChEBI" id="CHEBI:32722"/>
        <dbReference type="ChEBI" id="CHEBI:57618"/>
        <dbReference type="ChEBI" id="CHEBI:57844"/>
        <dbReference type="ChEBI" id="CHEBI:59789"/>
        <dbReference type="ChEBI" id="CHEBI:140311"/>
        <dbReference type="EC" id="1.97.1.4"/>
    </reaction>
</comment>
<accession>A0ABU5MUT5</accession>
<keyword evidence="3 9" id="KW-0004">4Fe-4S</keyword>
<dbReference type="InterPro" id="IPR013785">
    <property type="entry name" value="Aldolase_TIM"/>
</dbReference>
<keyword evidence="12" id="KW-1185">Reference proteome</keyword>
<dbReference type="InterPro" id="IPR058240">
    <property type="entry name" value="rSAM_sf"/>
</dbReference>
<evidence type="ECO:0000256" key="5">
    <source>
        <dbReference type="ARBA" id="ARBA00022723"/>
    </source>
</evidence>
<evidence type="ECO:0000256" key="1">
    <source>
        <dbReference type="ARBA" id="ARBA00002918"/>
    </source>
</evidence>
<dbReference type="Gene3D" id="3.20.20.70">
    <property type="entry name" value="Aldolase class I"/>
    <property type="match status" value="1"/>
</dbReference>
<gene>
    <name evidence="11" type="primary">pflA</name>
    <name evidence="11" type="ORF">P9H32_03680</name>
</gene>
<sequence>MTLQEAREVRGRISTFESCGTVDGPGLRTVVFMQGCPLRCLYCHNPETWEFGGGDECTAGEVFDEISKYRNFWKTSGGGVTFSGGEPMSRPRFLEALLMLCREEGIHTVVDTSGFTLITETVRRIVELTDLFLLDIKSVNANMHQIITGESNKNTMAFAEYLASVAKPVWMRYVIVPRLNDRVHCLEKMAKWARAQGNIEKVELLPFHKMGEWKWKKYELPYRLSETWEPGAEEVKQYADIFRAEGLVVD</sequence>
<reference evidence="11 12" key="1">
    <citation type="journal article" date="2024" name="Appl. Environ. Microbiol.">
        <title>Pontiella agarivorans sp. nov., a novel marine anaerobic bacterium capable of degrading macroalgal polysaccharides and fixing nitrogen.</title>
        <authorList>
            <person name="Liu N."/>
            <person name="Kivenson V."/>
            <person name="Peng X."/>
            <person name="Cui Z."/>
            <person name="Lankiewicz T.S."/>
            <person name="Gosselin K.M."/>
            <person name="English C.J."/>
            <person name="Blair E.M."/>
            <person name="O'Malley M.A."/>
            <person name="Valentine D.L."/>
        </authorList>
    </citation>
    <scope>NUCLEOTIDE SEQUENCE [LARGE SCALE GENOMIC DNA]</scope>
    <source>
        <strain evidence="11 12">NLcol2</strain>
    </source>
</reference>
<comment type="similarity">
    <text evidence="2 9">Belongs to the organic radical-activating enzymes family.</text>
</comment>
<dbReference type="EC" id="1.97.1.4" evidence="9"/>
<evidence type="ECO:0000256" key="8">
    <source>
        <dbReference type="ARBA" id="ARBA00023014"/>
    </source>
</evidence>
<dbReference type="PROSITE" id="PS01087">
    <property type="entry name" value="RADICAL_ACTIVATING"/>
    <property type="match status" value="1"/>
</dbReference>
<dbReference type="InterPro" id="IPR034457">
    <property type="entry name" value="Organic_radical-activating"/>
</dbReference>
<dbReference type="PANTHER" id="PTHR30352:SF5">
    <property type="entry name" value="PYRUVATE FORMATE-LYASE 1-ACTIVATING ENZYME"/>
    <property type="match status" value="1"/>
</dbReference>
<keyword evidence="5 9" id="KW-0479">Metal-binding</keyword>
<name>A0ABU5MUT5_9BACT</name>
<dbReference type="CDD" id="cd01335">
    <property type="entry name" value="Radical_SAM"/>
    <property type="match status" value="1"/>
</dbReference>
<keyword evidence="7 9" id="KW-0408">Iron</keyword>
<evidence type="ECO:0000256" key="4">
    <source>
        <dbReference type="ARBA" id="ARBA00022691"/>
    </source>
</evidence>
<comment type="caution">
    <text evidence="11">The sequence shown here is derived from an EMBL/GenBank/DDBJ whole genome shotgun (WGS) entry which is preliminary data.</text>
</comment>
<dbReference type="InterPro" id="IPR012838">
    <property type="entry name" value="PFL1_activating"/>
</dbReference>
<dbReference type="SFLD" id="SFLDG01067">
    <property type="entry name" value="SPASM/twitch_domain_containing"/>
    <property type="match status" value="1"/>
</dbReference>
<keyword evidence="11" id="KW-0670">Pyruvate</keyword>
<evidence type="ECO:0000313" key="11">
    <source>
        <dbReference type="EMBL" id="MDZ8117716.1"/>
    </source>
</evidence>
<dbReference type="SUPFAM" id="SSF102114">
    <property type="entry name" value="Radical SAM enzymes"/>
    <property type="match status" value="1"/>
</dbReference>
<evidence type="ECO:0000313" key="12">
    <source>
        <dbReference type="Proteomes" id="UP001290861"/>
    </source>
</evidence>
<dbReference type="GO" id="GO:0043365">
    <property type="term" value="F:[formate-C-acetyltransferase]-activating enzyme activity"/>
    <property type="evidence" value="ECO:0007669"/>
    <property type="project" value="UniProtKB-EC"/>
</dbReference>
<evidence type="ECO:0000256" key="6">
    <source>
        <dbReference type="ARBA" id="ARBA00023002"/>
    </source>
</evidence>
<dbReference type="Proteomes" id="UP001290861">
    <property type="component" value="Unassembled WGS sequence"/>
</dbReference>
<keyword evidence="9" id="KW-0963">Cytoplasm</keyword>
<dbReference type="InterPro" id="IPR012839">
    <property type="entry name" value="Organic_radical_activase"/>
</dbReference>
<dbReference type="PANTHER" id="PTHR30352">
    <property type="entry name" value="PYRUVATE FORMATE-LYASE-ACTIVATING ENZYME"/>
    <property type="match status" value="1"/>
</dbReference>
<dbReference type="EMBL" id="JARVCO010000003">
    <property type="protein sequence ID" value="MDZ8117716.1"/>
    <property type="molecule type" value="Genomic_DNA"/>
</dbReference>
<feature type="domain" description="Radical SAM core" evidence="10">
    <location>
        <begin position="22"/>
        <end position="245"/>
    </location>
</feature>
<comment type="function">
    <text evidence="9">Activation of pyruvate formate-lyase under anaerobic conditions by generation of an organic free radical, using S-adenosylmethionine and reduced flavodoxin as cosubstrates to produce 5'-deoxy-adenosine.</text>
</comment>
<comment type="cofactor">
    <cofactor evidence="9">
        <name>[4Fe-4S] cluster</name>
        <dbReference type="ChEBI" id="CHEBI:49883"/>
    </cofactor>
    <text evidence="9">Binds 1 [4Fe-4S] cluster. The cluster is coordinated with 3 cysteines and an exchangeable S-adenosyl-L-methionine.</text>
</comment>
<comment type="subcellular location">
    <subcellularLocation>
        <location evidence="9">Cytoplasm</location>
    </subcellularLocation>
</comment>
<evidence type="ECO:0000256" key="3">
    <source>
        <dbReference type="ARBA" id="ARBA00022485"/>
    </source>
</evidence>
<dbReference type="Pfam" id="PF04055">
    <property type="entry name" value="Radical_SAM"/>
    <property type="match status" value="1"/>
</dbReference>
<evidence type="ECO:0000256" key="9">
    <source>
        <dbReference type="RuleBase" id="RU362053"/>
    </source>
</evidence>
<dbReference type="SFLD" id="SFLDS00029">
    <property type="entry name" value="Radical_SAM"/>
    <property type="match status" value="1"/>
</dbReference>
<dbReference type="InterPro" id="IPR007197">
    <property type="entry name" value="rSAM"/>
</dbReference>
<dbReference type="PIRSF" id="PIRSF000371">
    <property type="entry name" value="PFL_act_enz"/>
    <property type="match status" value="1"/>
</dbReference>
<dbReference type="NCBIfam" id="TIGR02493">
    <property type="entry name" value="PFLA"/>
    <property type="match status" value="1"/>
</dbReference>
<proteinExistence type="inferred from homology"/>
<keyword evidence="8 9" id="KW-0411">Iron-sulfur</keyword>
<dbReference type="PROSITE" id="PS51918">
    <property type="entry name" value="RADICAL_SAM"/>
    <property type="match status" value="1"/>
</dbReference>
<protein>
    <recommendedName>
        <fullName evidence="9">Pyruvate formate-lyase-activating enzyme</fullName>
        <ecNumber evidence="9">1.97.1.4</ecNumber>
    </recommendedName>
</protein>
<dbReference type="InterPro" id="IPR001989">
    <property type="entry name" value="Radical_activat_CS"/>
</dbReference>
<evidence type="ECO:0000256" key="2">
    <source>
        <dbReference type="ARBA" id="ARBA00009777"/>
    </source>
</evidence>
<keyword evidence="6 9" id="KW-0560">Oxidoreductase</keyword>
<comment type="function">
    <text evidence="1">Activation of pyruvate formate-lyase 1 under anaerobic conditions by generation of an organic free radical, using S-adenosylmethionine and reduced flavodoxin as cosubstrates to produce 5'-deoxy-adenosine.</text>
</comment>
<dbReference type="RefSeq" id="WP_322607519.1">
    <property type="nucleotide sequence ID" value="NZ_JARVCO010000003.1"/>
</dbReference>
<evidence type="ECO:0000256" key="7">
    <source>
        <dbReference type="ARBA" id="ARBA00023004"/>
    </source>
</evidence>
<dbReference type="SFLD" id="SFLDG01066">
    <property type="entry name" value="organic_radical-activating_enz"/>
    <property type="match status" value="1"/>
</dbReference>